<feature type="transmembrane region" description="Helical" evidence="3">
    <location>
        <begin position="308"/>
        <end position="332"/>
    </location>
</feature>
<evidence type="ECO:0000313" key="5">
    <source>
        <dbReference type="Proteomes" id="UP001515480"/>
    </source>
</evidence>
<evidence type="ECO:0008006" key="6">
    <source>
        <dbReference type="Google" id="ProtNLM"/>
    </source>
</evidence>
<dbReference type="Pfam" id="PF01554">
    <property type="entry name" value="MatE"/>
    <property type="match status" value="2"/>
</dbReference>
<evidence type="ECO:0000256" key="1">
    <source>
        <dbReference type="ARBA" id="ARBA00010199"/>
    </source>
</evidence>
<keyword evidence="3" id="KW-0812">Transmembrane</keyword>
<feature type="region of interest" description="Disordered" evidence="2">
    <location>
        <begin position="517"/>
        <end position="560"/>
    </location>
</feature>
<comment type="caution">
    <text evidence="4">The sequence shown here is derived from an EMBL/GenBank/DDBJ whole genome shotgun (WGS) entry which is preliminary data.</text>
</comment>
<feature type="transmembrane region" description="Helical" evidence="3">
    <location>
        <begin position="353"/>
        <end position="372"/>
    </location>
</feature>
<dbReference type="GO" id="GO:0016020">
    <property type="term" value="C:membrane"/>
    <property type="evidence" value="ECO:0007669"/>
    <property type="project" value="InterPro"/>
</dbReference>
<keyword evidence="3" id="KW-1133">Transmembrane helix</keyword>
<dbReference type="InterPro" id="IPR002528">
    <property type="entry name" value="MATE_fam"/>
</dbReference>
<comment type="similarity">
    <text evidence="1">Belongs to the multi antimicrobial extrusion (MATE) (TC 2.A.66.1) family.</text>
</comment>
<gene>
    <name evidence="4" type="ORF">AB1Y20_019652</name>
</gene>
<sequence length="560" mass="58027">MAEEGAREELLNILRYSGPVALVNLCQAATQVIDLAVIGRTLPFPCLAAACLCLVLSHLLHEPAAFIVANAMTTLCTDAFHARATAYAPAAFGAADYLKGALVFCLLLSLPVGVLVTCSPALLSLLRLPDEVLAAAHVFARWSALAVTPALLQSMLLGFLRAQRRLHSTATIFIGAVGCNLTLALLLVPAFGLQGSVWATALTRYFAVLLLVLYHRDALPFTAAECLHDGARQVKDALRPLLPPLLAAEAAAPPATPLGVELRATQPPLAMLTGLYFASVLPATLRIGGFQLLTLLAFPLSNDPKQSVAVSLITLLLQASLSLCMGIQMATVMLTTRHLYRYRFALARRTMRLAALPLLAIALLVGAASYAFRQSLASPFCADAEVADLVASLSWYLAPMLLLKASSGLHGQYLAVTGRGVVGTYILVVVPWGVGLPAAYFYAAAYGGGALSLLRVHTAAWLLTAAGFAICYSRILPASRQPPTAALSAATAPLPAPSAAANDETMALSTPLLQGGVSSASAPSTTPAPHPAAAPAAPAAAPACTGTRAAPRAGSPGASL</sequence>
<feature type="transmembrane region" description="Helical" evidence="3">
    <location>
        <begin position="449"/>
        <end position="472"/>
    </location>
</feature>
<dbReference type="AlphaFoldDB" id="A0AB34JWI5"/>
<organism evidence="4 5">
    <name type="scientific">Prymnesium parvum</name>
    <name type="common">Toxic golden alga</name>
    <dbReference type="NCBI Taxonomy" id="97485"/>
    <lineage>
        <taxon>Eukaryota</taxon>
        <taxon>Haptista</taxon>
        <taxon>Haptophyta</taxon>
        <taxon>Prymnesiophyceae</taxon>
        <taxon>Prymnesiales</taxon>
        <taxon>Prymnesiaceae</taxon>
        <taxon>Prymnesium</taxon>
    </lineage>
</organism>
<evidence type="ECO:0000313" key="4">
    <source>
        <dbReference type="EMBL" id="KAL1524769.1"/>
    </source>
</evidence>
<feature type="transmembrane region" description="Helical" evidence="3">
    <location>
        <begin position="197"/>
        <end position="214"/>
    </location>
</feature>
<dbReference type="Proteomes" id="UP001515480">
    <property type="component" value="Unassembled WGS sequence"/>
</dbReference>
<dbReference type="PANTHER" id="PTHR11206">
    <property type="entry name" value="MULTIDRUG RESISTANCE PROTEIN"/>
    <property type="match status" value="1"/>
</dbReference>
<feature type="transmembrane region" description="Helical" evidence="3">
    <location>
        <begin position="101"/>
        <end position="126"/>
    </location>
</feature>
<evidence type="ECO:0000256" key="2">
    <source>
        <dbReference type="SAM" id="MobiDB-lite"/>
    </source>
</evidence>
<dbReference type="GO" id="GO:0015297">
    <property type="term" value="F:antiporter activity"/>
    <property type="evidence" value="ECO:0007669"/>
    <property type="project" value="InterPro"/>
</dbReference>
<evidence type="ECO:0000256" key="3">
    <source>
        <dbReference type="SAM" id="Phobius"/>
    </source>
</evidence>
<feature type="transmembrane region" description="Helical" evidence="3">
    <location>
        <begin position="424"/>
        <end position="443"/>
    </location>
</feature>
<reference evidence="4 5" key="1">
    <citation type="journal article" date="2024" name="Science">
        <title>Giant polyketide synthase enzymes in the biosynthesis of giant marine polyether toxins.</title>
        <authorList>
            <person name="Fallon T.R."/>
            <person name="Shende V.V."/>
            <person name="Wierzbicki I.H."/>
            <person name="Pendleton A.L."/>
            <person name="Watervoot N.F."/>
            <person name="Auber R.P."/>
            <person name="Gonzalez D.J."/>
            <person name="Wisecaver J.H."/>
            <person name="Moore B.S."/>
        </authorList>
    </citation>
    <scope>NUCLEOTIDE SEQUENCE [LARGE SCALE GENOMIC DNA]</scope>
    <source>
        <strain evidence="4 5">12B1</strain>
    </source>
</reference>
<feature type="transmembrane region" description="Helical" evidence="3">
    <location>
        <begin position="138"/>
        <end position="160"/>
    </location>
</feature>
<protein>
    <recommendedName>
        <fullName evidence="6">Protein RFT1 homolog</fullName>
    </recommendedName>
</protein>
<proteinExistence type="inferred from homology"/>
<name>A0AB34JWI5_PRYPA</name>
<dbReference type="EMBL" id="JBGBPQ010000005">
    <property type="protein sequence ID" value="KAL1524769.1"/>
    <property type="molecule type" value="Genomic_DNA"/>
</dbReference>
<feature type="compositionally biased region" description="Low complexity" evidence="2">
    <location>
        <begin position="533"/>
        <end position="553"/>
    </location>
</feature>
<feature type="transmembrane region" description="Helical" evidence="3">
    <location>
        <begin position="384"/>
        <end position="403"/>
    </location>
</feature>
<dbReference type="GO" id="GO:0042910">
    <property type="term" value="F:xenobiotic transmembrane transporter activity"/>
    <property type="evidence" value="ECO:0007669"/>
    <property type="project" value="InterPro"/>
</dbReference>
<keyword evidence="3" id="KW-0472">Membrane</keyword>
<feature type="transmembrane region" description="Helical" evidence="3">
    <location>
        <begin position="269"/>
        <end position="288"/>
    </location>
</feature>
<feature type="transmembrane region" description="Helical" evidence="3">
    <location>
        <begin position="172"/>
        <end position="191"/>
    </location>
</feature>
<keyword evidence="5" id="KW-1185">Reference proteome</keyword>
<accession>A0AB34JWI5</accession>